<feature type="non-terminal residue" evidence="2">
    <location>
        <position position="1"/>
    </location>
</feature>
<protein>
    <submittedName>
        <fullName evidence="2">Uncharacterized protein</fullName>
    </submittedName>
</protein>
<evidence type="ECO:0000313" key="2">
    <source>
        <dbReference type="EMBL" id="EPS65544.1"/>
    </source>
</evidence>
<accession>S8CF41</accession>
<reference evidence="2 3" key="1">
    <citation type="journal article" date="2013" name="BMC Genomics">
        <title>The miniature genome of a carnivorous plant Genlisea aurea contains a low number of genes and short non-coding sequences.</title>
        <authorList>
            <person name="Leushkin E.V."/>
            <person name="Sutormin R.A."/>
            <person name="Nabieva E.R."/>
            <person name="Penin A.A."/>
            <person name="Kondrashov A.S."/>
            <person name="Logacheva M.D."/>
        </authorList>
    </citation>
    <scope>NUCLEOTIDE SEQUENCE [LARGE SCALE GENOMIC DNA]</scope>
</reference>
<evidence type="ECO:0000313" key="3">
    <source>
        <dbReference type="Proteomes" id="UP000015453"/>
    </source>
</evidence>
<dbReference type="AlphaFoldDB" id="S8CF41"/>
<sequence>RRQIGRAGDGAAAGGAPEIASRRTPPRSAALRSEYRVVGVEDEEYGGGPRENLQSTENGLGAPEPTAVEPATREEMERDQMSVNESNSTDPLVEKSRTGEKETKP</sequence>
<organism evidence="2 3">
    <name type="scientific">Genlisea aurea</name>
    <dbReference type="NCBI Taxonomy" id="192259"/>
    <lineage>
        <taxon>Eukaryota</taxon>
        <taxon>Viridiplantae</taxon>
        <taxon>Streptophyta</taxon>
        <taxon>Embryophyta</taxon>
        <taxon>Tracheophyta</taxon>
        <taxon>Spermatophyta</taxon>
        <taxon>Magnoliopsida</taxon>
        <taxon>eudicotyledons</taxon>
        <taxon>Gunneridae</taxon>
        <taxon>Pentapetalae</taxon>
        <taxon>asterids</taxon>
        <taxon>lamiids</taxon>
        <taxon>Lamiales</taxon>
        <taxon>Lentibulariaceae</taxon>
        <taxon>Genlisea</taxon>
    </lineage>
</organism>
<feature type="compositionally biased region" description="Polar residues" evidence="1">
    <location>
        <begin position="81"/>
        <end position="90"/>
    </location>
</feature>
<feature type="compositionally biased region" description="Basic and acidic residues" evidence="1">
    <location>
        <begin position="92"/>
        <end position="105"/>
    </location>
</feature>
<keyword evidence="3" id="KW-1185">Reference proteome</keyword>
<gene>
    <name evidence="2" type="ORF">M569_09236</name>
</gene>
<feature type="non-terminal residue" evidence="2">
    <location>
        <position position="105"/>
    </location>
</feature>
<evidence type="ECO:0000256" key="1">
    <source>
        <dbReference type="SAM" id="MobiDB-lite"/>
    </source>
</evidence>
<feature type="region of interest" description="Disordered" evidence="1">
    <location>
        <begin position="1"/>
        <end position="105"/>
    </location>
</feature>
<comment type="caution">
    <text evidence="2">The sequence shown here is derived from an EMBL/GenBank/DDBJ whole genome shotgun (WGS) entry which is preliminary data.</text>
</comment>
<dbReference type="Proteomes" id="UP000015453">
    <property type="component" value="Unassembled WGS sequence"/>
</dbReference>
<name>S8CF41_9LAMI</name>
<dbReference type="EMBL" id="AUSU01004164">
    <property type="protein sequence ID" value="EPS65544.1"/>
    <property type="molecule type" value="Genomic_DNA"/>
</dbReference>
<proteinExistence type="predicted"/>
<feature type="compositionally biased region" description="Basic and acidic residues" evidence="1">
    <location>
        <begin position="71"/>
        <end position="80"/>
    </location>
</feature>